<dbReference type="AlphaFoldDB" id="A0A813H494"/>
<feature type="compositionally biased region" description="Acidic residues" evidence="1">
    <location>
        <begin position="139"/>
        <end position="155"/>
    </location>
</feature>
<proteinExistence type="predicted"/>
<accession>A0A813H494</accession>
<reference evidence="2" key="1">
    <citation type="submission" date="2021-02" db="EMBL/GenBank/DDBJ databases">
        <authorList>
            <person name="Dougan E. K."/>
            <person name="Rhodes N."/>
            <person name="Thang M."/>
            <person name="Chan C."/>
        </authorList>
    </citation>
    <scope>NUCLEOTIDE SEQUENCE</scope>
</reference>
<dbReference type="Proteomes" id="UP000654075">
    <property type="component" value="Unassembled WGS sequence"/>
</dbReference>
<feature type="compositionally biased region" description="Basic and acidic residues" evidence="1">
    <location>
        <begin position="86"/>
        <end position="101"/>
    </location>
</feature>
<name>A0A813H494_POLGL</name>
<feature type="region of interest" description="Disordered" evidence="1">
    <location>
        <begin position="55"/>
        <end position="155"/>
    </location>
</feature>
<evidence type="ECO:0000313" key="2">
    <source>
        <dbReference type="EMBL" id="CAE8632551.1"/>
    </source>
</evidence>
<protein>
    <submittedName>
        <fullName evidence="2">Uncharacterized protein</fullName>
    </submittedName>
</protein>
<evidence type="ECO:0000313" key="3">
    <source>
        <dbReference type="Proteomes" id="UP000654075"/>
    </source>
</evidence>
<dbReference type="EMBL" id="CAJNNV010030450">
    <property type="protein sequence ID" value="CAE8632551.1"/>
    <property type="molecule type" value="Genomic_DNA"/>
</dbReference>
<sequence>MESSRREKSSIELEQEAFPEKEPDFVKPFYCSATSFAVGPGLERQIERAYHPERFRRGAKKQPGEPATEEEMKAMKKAKARAAAASRKDLSGDLKSLRKELNAMAKSTKALQEKSAKTESQIDTQDELAQQRIVKDAEMADFEEQEGGAEDEGGG</sequence>
<comment type="caution">
    <text evidence="2">The sequence shown here is derived from an EMBL/GenBank/DDBJ whole genome shotgun (WGS) entry which is preliminary data.</text>
</comment>
<gene>
    <name evidence="2" type="ORF">PGLA1383_LOCUS48496</name>
</gene>
<keyword evidence="3" id="KW-1185">Reference proteome</keyword>
<organism evidence="2 3">
    <name type="scientific">Polarella glacialis</name>
    <name type="common">Dinoflagellate</name>
    <dbReference type="NCBI Taxonomy" id="89957"/>
    <lineage>
        <taxon>Eukaryota</taxon>
        <taxon>Sar</taxon>
        <taxon>Alveolata</taxon>
        <taxon>Dinophyceae</taxon>
        <taxon>Suessiales</taxon>
        <taxon>Suessiaceae</taxon>
        <taxon>Polarella</taxon>
    </lineage>
</organism>
<evidence type="ECO:0000256" key="1">
    <source>
        <dbReference type="SAM" id="MobiDB-lite"/>
    </source>
</evidence>